<evidence type="ECO:0000256" key="5">
    <source>
        <dbReference type="ARBA" id="ARBA00023136"/>
    </source>
</evidence>
<dbReference type="Pfam" id="PF00482">
    <property type="entry name" value="T2SSF"/>
    <property type="match status" value="1"/>
</dbReference>
<evidence type="ECO:0000313" key="8">
    <source>
        <dbReference type="EMBL" id="GAA1690776.1"/>
    </source>
</evidence>
<dbReference type="InterPro" id="IPR018076">
    <property type="entry name" value="T2SS_GspF_dom"/>
</dbReference>
<dbReference type="InterPro" id="IPR042094">
    <property type="entry name" value="T2SS_GspF_sf"/>
</dbReference>
<organism evidence="8 9">
    <name type="scientific">Microbacterium sediminicola</name>
    <dbReference type="NCBI Taxonomy" id="415210"/>
    <lineage>
        <taxon>Bacteria</taxon>
        <taxon>Bacillati</taxon>
        <taxon>Actinomycetota</taxon>
        <taxon>Actinomycetes</taxon>
        <taxon>Micrococcales</taxon>
        <taxon>Microbacteriaceae</taxon>
        <taxon>Microbacterium</taxon>
    </lineage>
</organism>
<keyword evidence="4 6" id="KW-1133">Transmembrane helix</keyword>
<evidence type="ECO:0000256" key="2">
    <source>
        <dbReference type="ARBA" id="ARBA00022475"/>
    </source>
</evidence>
<dbReference type="EMBL" id="BAAAPL010000001">
    <property type="protein sequence ID" value="GAA1690776.1"/>
    <property type="molecule type" value="Genomic_DNA"/>
</dbReference>
<name>A0ABN2HNG6_9MICO</name>
<feature type="transmembrane region" description="Helical" evidence="6">
    <location>
        <begin position="88"/>
        <end position="110"/>
    </location>
</feature>
<evidence type="ECO:0000256" key="6">
    <source>
        <dbReference type="SAM" id="Phobius"/>
    </source>
</evidence>
<feature type="transmembrane region" description="Helical" evidence="6">
    <location>
        <begin position="12"/>
        <end position="31"/>
    </location>
</feature>
<dbReference type="RefSeq" id="WP_344068701.1">
    <property type="nucleotide sequence ID" value="NZ_BAAAPL010000001.1"/>
</dbReference>
<keyword evidence="5 6" id="KW-0472">Membrane</keyword>
<evidence type="ECO:0000259" key="7">
    <source>
        <dbReference type="Pfam" id="PF00482"/>
    </source>
</evidence>
<evidence type="ECO:0000313" key="9">
    <source>
        <dbReference type="Proteomes" id="UP001501690"/>
    </source>
</evidence>
<evidence type="ECO:0000256" key="4">
    <source>
        <dbReference type="ARBA" id="ARBA00022989"/>
    </source>
</evidence>
<keyword evidence="3 6" id="KW-0812">Transmembrane</keyword>
<evidence type="ECO:0000256" key="1">
    <source>
        <dbReference type="ARBA" id="ARBA00004651"/>
    </source>
</evidence>
<gene>
    <name evidence="8" type="ORF">GCM10009808_04660</name>
</gene>
<comment type="subcellular location">
    <subcellularLocation>
        <location evidence="1">Cell membrane</location>
        <topology evidence="1">Multi-pass membrane protein</topology>
    </subcellularLocation>
</comment>
<keyword evidence="2" id="KW-1003">Cell membrane</keyword>
<dbReference type="Gene3D" id="1.20.81.30">
    <property type="entry name" value="Type II secretion system (T2SS), domain F"/>
    <property type="match status" value="1"/>
</dbReference>
<evidence type="ECO:0000256" key="3">
    <source>
        <dbReference type="ARBA" id="ARBA00022692"/>
    </source>
</evidence>
<protein>
    <recommendedName>
        <fullName evidence="7">Type II secretion system protein GspF domain-containing protein</fullName>
    </recommendedName>
</protein>
<feature type="transmembrane region" description="Helical" evidence="6">
    <location>
        <begin position="116"/>
        <end position="136"/>
    </location>
</feature>
<accession>A0ABN2HNG6</accession>
<reference evidence="8 9" key="1">
    <citation type="journal article" date="2019" name="Int. J. Syst. Evol. Microbiol.">
        <title>The Global Catalogue of Microorganisms (GCM) 10K type strain sequencing project: providing services to taxonomists for standard genome sequencing and annotation.</title>
        <authorList>
            <consortium name="The Broad Institute Genomics Platform"/>
            <consortium name="The Broad Institute Genome Sequencing Center for Infectious Disease"/>
            <person name="Wu L."/>
            <person name="Ma J."/>
        </authorList>
    </citation>
    <scope>NUCLEOTIDE SEQUENCE [LARGE SCALE GENOMIC DNA]</scope>
    <source>
        <strain evidence="8 9">JCM 15577</strain>
    </source>
</reference>
<comment type="caution">
    <text evidence="8">The sequence shown here is derived from an EMBL/GenBank/DDBJ whole genome shotgun (WGS) entry which is preliminary data.</text>
</comment>
<proteinExistence type="predicted"/>
<feature type="transmembrane region" description="Helical" evidence="6">
    <location>
        <begin position="262"/>
        <end position="288"/>
    </location>
</feature>
<sequence length="291" mass="30516">MSGVVDAATAAVLGVALASGLMLLLSCIPMWRARALPARLAPYLRDVSDGDPRLATTVLVDDARDRRVPTDRLLQGDLLRARWVRSDVLIWTCGGVATGAAILIMVAASGGMTSPLVMVSLPILGGAAGVMCRKFIASARERARAASIEDEVPVVLEFLALCLSAGESLIDALRRVSERGRGAVAGALRTATIEVGTGESLPAALGSASARLGSPAMTRAVDHLVAAIDRGTPLVEVLHAQAQDARSRSQRTLIEQAGRKEILMMLPVVFLILPVSVLFAIFPGVVMLRLG</sequence>
<keyword evidence="9" id="KW-1185">Reference proteome</keyword>
<dbReference type="PANTHER" id="PTHR35007:SF4">
    <property type="entry name" value="CONSERVED TRANSMEMBRANE PROTEIN-RELATED"/>
    <property type="match status" value="1"/>
</dbReference>
<dbReference type="Proteomes" id="UP001501690">
    <property type="component" value="Unassembled WGS sequence"/>
</dbReference>
<feature type="domain" description="Type II secretion system protein GspF" evidence="7">
    <location>
        <begin position="156"/>
        <end position="280"/>
    </location>
</feature>
<dbReference type="PANTHER" id="PTHR35007">
    <property type="entry name" value="INTEGRAL MEMBRANE PROTEIN-RELATED"/>
    <property type="match status" value="1"/>
</dbReference>